<comment type="similarity">
    <text evidence="1">Belongs to the Integrator subunit 7 family.</text>
</comment>
<feature type="domain" description="Integrator complex subunit 7-like C-terminal" evidence="2">
    <location>
        <begin position="1024"/>
        <end position="1192"/>
    </location>
</feature>
<dbReference type="PANTHER" id="PTHR13322">
    <property type="entry name" value="C1ORF73 PROTEIN"/>
    <property type="match status" value="1"/>
</dbReference>
<dbReference type="EMBL" id="CP136891">
    <property type="protein sequence ID" value="WOK97466.1"/>
    <property type="molecule type" value="Genomic_DNA"/>
</dbReference>
<keyword evidence="5" id="KW-1185">Reference proteome</keyword>
<dbReference type="AlphaFoldDB" id="A0AAQ3JZG8"/>
<protein>
    <recommendedName>
        <fullName evidence="6">ARM repeat superfamily protein</fullName>
    </recommendedName>
</protein>
<feature type="domain" description="Integrator complex subunit 7 N-terminal" evidence="3">
    <location>
        <begin position="66"/>
        <end position="389"/>
    </location>
</feature>
<dbReference type="InterPro" id="IPR056516">
    <property type="entry name" value="INTS7_N"/>
</dbReference>
<evidence type="ECO:0000256" key="1">
    <source>
        <dbReference type="ARBA" id="ARBA00008565"/>
    </source>
</evidence>
<dbReference type="Proteomes" id="UP001327560">
    <property type="component" value="Chromosome 2"/>
</dbReference>
<evidence type="ECO:0000313" key="4">
    <source>
        <dbReference type="EMBL" id="WOK97466.1"/>
    </source>
</evidence>
<dbReference type="Pfam" id="PF22966">
    <property type="entry name" value="INTS7_C_plants"/>
    <property type="match status" value="1"/>
</dbReference>
<gene>
    <name evidence="4" type="ORF">Cni_G06174</name>
</gene>
<name>A0AAQ3JZG8_9LILI</name>
<evidence type="ECO:0000313" key="5">
    <source>
        <dbReference type="Proteomes" id="UP001327560"/>
    </source>
</evidence>
<reference evidence="4 5" key="1">
    <citation type="submission" date="2023-10" db="EMBL/GenBank/DDBJ databases">
        <title>Chromosome-scale genome assembly provides insights into flower coloration mechanisms of Canna indica.</title>
        <authorList>
            <person name="Li C."/>
        </authorList>
    </citation>
    <scope>NUCLEOTIDE SEQUENCE [LARGE SCALE GENOMIC DNA]</scope>
    <source>
        <tissue evidence="4">Flower</tissue>
    </source>
</reference>
<dbReference type="InterPro" id="IPR016024">
    <property type="entry name" value="ARM-type_fold"/>
</dbReference>
<dbReference type="SUPFAM" id="SSF48371">
    <property type="entry name" value="ARM repeat"/>
    <property type="match status" value="1"/>
</dbReference>
<dbReference type="InterPro" id="IPR055195">
    <property type="entry name" value="INTS7_C_plant"/>
</dbReference>
<sequence length="1194" mass="135082">MEKIAAASAMAWSIGLEKGLRFKCPDKRIKAIEQMGPILQTWSTEPNITKDIADMYGLVPGEDRAFANTILLRLANEFKLGDNYTRRCILKVFLLELARISTEGRRYNGILAKRRVPNYIELLKRVKVVYDTADTEAKTLALRLFGCWADFAKDSSHIRYIILLSLQSSNISEVKASLFAAGCFSLLAEDFACIALGILLNIVSLPQFPSDVSIAAIHALSRMRCSPAVASKAYRAGRQLLSGSSSEEFKAAVLSSLSTLAFRSTNLIDEQVGLLLLFLSNDAASLVKSRALKCLYFLFGSHACHFTLKEGVIMKLLQIVGDDDEQFSDQQETIMILCKVFNSMLPTMPYVNLLVLVKRVLVMAEQHSSKVKSTLLELLVFMFCNLKRVERGHCWAVPVNWCRRCYELQRDPVVEVLPPEVDSSGLACQVISVIADYVTFLIKQRIANSRDEDINKETALSCTEFKQELRKKLRLIQLLAREYPLAPLVVLDRMRQVIQFLEDMYYNSTMGSIHAQASEEDFEKKRSVLQVCCNSEDLIDSQNAVFILRFMIACIKKINDTSTLKSEVCQKLKPLVECMQQSKYYHCATYELFCLYMDSYIAFLLDGTKNNQAQVSDKLDSGSLGSSYYILFWVNQEWKSLGSIRNMLENRNYWAAYRAGKYCCLEGLWFAATFTFRKLIDHVASVYLSCWLKCLMLLAGSESEIKLLLFPKVGIALVNGLQTVNHCDKTFTSISGDNFTGTNLCGWEGKFAKIYGRIYSAEETLASAGVSDNVYYFQRWFLHLRANFLKILVDIIGLLSSLELNLENIGNKKGKGQVYIKELRQKLSTLMSGFAYESLRFNSLAKDYDLLASSFLDIDSQSFRRISTMALSCSLLSFCTAFAMHFPCLSVYKDIASCNAAMPPNFSCNMILKDLIQRFGTIDQRISEQLQKLMTAFCKDEDHSCRGSCTCTSGHIERSTLHVYEFAVSGILCIQENAKRVKKEEDLVPLLLRGLQLLSDIIRRWLEIPFQIPKYFFIVRPCIGAELFILNANTRNKGEIFVSQGSQMSLNICIQLKKPSRISFSQVTKMYCILAAKQSKQLSTDKRREDSFNADKIDEMVELNNMLLMFVKANTRKANKMRLEDSSADGWVTSCLSFEPNRKGQGFASCLLDVSAFPEGSYEIKWHSCCIDESGSYWSLLPLTAGVLFTVRKF</sequence>
<dbReference type="GO" id="GO:0034472">
    <property type="term" value="P:snRNA 3'-end processing"/>
    <property type="evidence" value="ECO:0007669"/>
    <property type="project" value="TreeGrafter"/>
</dbReference>
<dbReference type="InterPro" id="IPR033060">
    <property type="entry name" value="INTS7"/>
</dbReference>
<evidence type="ECO:0008006" key="6">
    <source>
        <dbReference type="Google" id="ProtNLM"/>
    </source>
</evidence>
<accession>A0AAQ3JZG8</accession>
<dbReference type="Pfam" id="PF24436">
    <property type="entry name" value="INTS7_N"/>
    <property type="match status" value="1"/>
</dbReference>
<evidence type="ECO:0000259" key="2">
    <source>
        <dbReference type="Pfam" id="PF22966"/>
    </source>
</evidence>
<organism evidence="4 5">
    <name type="scientific">Canna indica</name>
    <name type="common">Indian-shot</name>
    <dbReference type="NCBI Taxonomy" id="4628"/>
    <lineage>
        <taxon>Eukaryota</taxon>
        <taxon>Viridiplantae</taxon>
        <taxon>Streptophyta</taxon>
        <taxon>Embryophyta</taxon>
        <taxon>Tracheophyta</taxon>
        <taxon>Spermatophyta</taxon>
        <taxon>Magnoliopsida</taxon>
        <taxon>Liliopsida</taxon>
        <taxon>Zingiberales</taxon>
        <taxon>Cannaceae</taxon>
        <taxon>Canna</taxon>
    </lineage>
</organism>
<dbReference type="PANTHER" id="PTHR13322:SF2">
    <property type="entry name" value="INTEGRATOR COMPLEX SUBUNIT 7"/>
    <property type="match status" value="1"/>
</dbReference>
<dbReference type="GO" id="GO:0032039">
    <property type="term" value="C:integrator complex"/>
    <property type="evidence" value="ECO:0007669"/>
    <property type="project" value="InterPro"/>
</dbReference>
<evidence type="ECO:0000259" key="3">
    <source>
        <dbReference type="Pfam" id="PF24436"/>
    </source>
</evidence>
<proteinExistence type="inferred from homology"/>